<protein>
    <submittedName>
        <fullName evidence="2">Uncharacterized protein</fullName>
    </submittedName>
</protein>
<sequence>MMTPEERERAVQDMMAKATLEERKQMKAQQEQMKRELEQASPEERQQMAREAHMMRELGVFCKTLLPDSADPDKPIGTVAVLAAMAECSSFEALSMAIKSLEMEKQKAVVRTFITMEQALLKHATEADATALRELKIKPEKKRPLLLLLWVMYKNKTPDAVELDEHVQQYVDAGRSFATQLFMRAQVALPRQRLVQPTLAVSRTAALFVNELWSHEDDDCKRRMAEILAPADTPDAGLPYPKLELKARTVKTLELEQGNAGDLNSVSCSVPAVGFPGQSISVQVELVRLHAGLGNSAPVANCEANPQGILEAYWLYIEGHMPGGKPNALLAAKPLTVTDLTVSSCTSAPNFVAPKEAGEYKVTAHIASTSVVGCDMSLTLSFQVEEDDVPALDDVPVA</sequence>
<name>A0A7S0LMH3_9EUKA</name>
<feature type="compositionally biased region" description="Basic and acidic residues" evidence="1">
    <location>
        <begin position="32"/>
        <end position="43"/>
    </location>
</feature>
<feature type="region of interest" description="Disordered" evidence="1">
    <location>
        <begin position="22"/>
        <end position="43"/>
    </location>
</feature>
<accession>A0A7S0LMH3</accession>
<dbReference type="AlphaFoldDB" id="A0A7S0LMH3"/>
<dbReference type="EMBL" id="HBEY01042927">
    <property type="protein sequence ID" value="CAD8617129.1"/>
    <property type="molecule type" value="Transcribed_RNA"/>
</dbReference>
<organism evidence="2">
    <name type="scientific">Coccolithus braarudii</name>
    <dbReference type="NCBI Taxonomy" id="221442"/>
    <lineage>
        <taxon>Eukaryota</taxon>
        <taxon>Haptista</taxon>
        <taxon>Haptophyta</taxon>
        <taxon>Prymnesiophyceae</taxon>
        <taxon>Coccolithales</taxon>
        <taxon>Coccolithaceae</taxon>
        <taxon>Coccolithus</taxon>
    </lineage>
</organism>
<evidence type="ECO:0000256" key="1">
    <source>
        <dbReference type="SAM" id="MobiDB-lite"/>
    </source>
</evidence>
<dbReference type="InterPro" id="IPR035892">
    <property type="entry name" value="C2_domain_sf"/>
</dbReference>
<dbReference type="InterPro" id="IPR014756">
    <property type="entry name" value="Ig_E-set"/>
</dbReference>
<gene>
    <name evidence="2" type="ORF">CPEL01642_LOCUS20510</name>
</gene>
<dbReference type="SUPFAM" id="SSF81296">
    <property type="entry name" value="E set domains"/>
    <property type="match status" value="1"/>
</dbReference>
<evidence type="ECO:0000313" key="2">
    <source>
        <dbReference type="EMBL" id="CAD8617129.1"/>
    </source>
</evidence>
<proteinExistence type="predicted"/>
<dbReference type="Gene3D" id="2.60.40.150">
    <property type="entry name" value="C2 domain"/>
    <property type="match status" value="1"/>
</dbReference>
<reference evidence="2" key="1">
    <citation type="submission" date="2021-01" db="EMBL/GenBank/DDBJ databases">
        <authorList>
            <person name="Corre E."/>
            <person name="Pelletier E."/>
            <person name="Niang G."/>
            <person name="Scheremetjew M."/>
            <person name="Finn R."/>
            <person name="Kale V."/>
            <person name="Holt S."/>
            <person name="Cochrane G."/>
            <person name="Meng A."/>
            <person name="Brown T."/>
            <person name="Cohen L."/>
        </authorList>
    </citation>
    <scope>NUCLEOTIDE SEQUENCE</scope>
    <source>
        <strain evidence="2">PLY182g</strain>
    </source>
</reference>